<dbReference type="InterPro" id="IPR029044">
    <property type="entry name" value="Nucleotide-diphossugar_trans"/>
</dbReference>
<dbReference type="GO" id="GO:0016740">
    <property type="term" value="F:transferase activity"/>
    <property type="evidence" value="ECO:0007669"/>
    <property type="project" value="UniProtKB-KW"/>
</dbReference>
<name>A0A1J7BSG0_9ACTN</name>
<dbReference type="AlphaFoldDB" id="A0A1J7BSG0"/>
<feature type="domain" description="Glycosyltransferase 2-like" evidence="1">
    <location>
        <begin position="6"/>
        <end position="115"/>
    </location>
</feature>
<dbReference type="STRING" id="1428644.BIV57_16555"/>
<dbReference type="Proteomes" id="UP000243342">
    <property type="component" value="Unassembled WGS sequence"/>
</dbReference>
<dbReference type="Pfam" id="PF00535">
    <property type="entry name" value="Glycos_transf_2"/>
    <property type="match status" value="1"/>
</dbReference>
<dbReference type="PANTHER" id="PTHR43685:SF2">
    <property type="entry name" value="GLYCOSYLTRANSFERASE 2-LIKE DOMAIN-CONTAINING PROTEIN"/>
    <property type="match status" value="1"/>
</dbReference>
<dbReference type="InterPro" id="IPR050834">
    <property type="entry name" value="Glycosyltransf_2"/>
</dbReference>
<sequence>MLRFDILMPYYGDPALMRKAVRSVLAQDGSDWRLTVVDDGTEPEVPDWFADLRDDRVRYLRNPVNLGVTGNFNRCAELAEAPYAVFMGCDDLMLPGYLAAVRGALASSPDAGIVQPGVEVVDAAGQVVLPLVDRAKRLVYAPRLPPAGERLMLQGERAARSLLRGNWLYFPSLCWRTAAVRRFGFRPELRVIQDLALVLDLLLDGESLVVAPEVVFRYRRHGGSESASAAVGGERFAEARAFFAEAAERLERHGWPEAAAASRRHLSSRVHALTLLPGAMARGRWSGAARLVRHACGAGAARP</sequence>
<gene>
    <name evidence="2" type="ORF">BIV57_16555</name>
</gene>
<dbReference type="EMBL" id="MLCF01000097">
    <property type="protein sequence ID" value="OIV36393.1"/>
    <property type="molecule type" value="Genomic_DNA"/>
</dbReference>
<accession>A0A1J7BSG0</accession>
<keyword evidence="2" id="KW-0808">Transferase</keyword>
<dbReference type="SUPFAM" id="SSF53448">
    <property type="entry name" value="Nucleotide-diphospho-sugar transferases"/>
    <property type="match status" value="1"/>
</dbReference>
<evidence type="ECO:0000259" key="1">
    <source>
        <dbReference type="Pfam" id="PF00535"/>
    </source>
</evidence>
<keyword evidence="3" id="KW-1185">Reference proteome</keyword>
<evidence type="ECO:0000313" key="2">
    <source>
        <dbReference type="EMBL" id="OIV36393.1"/>
    </source>
</evidence>
<dbReference type="PANTHER" id="PTHR43685">
    <property type="entry name" value="GLYCOSYLTRANSFERASE"/>
    <property type="match status" value="1"/>
</dbReference>
<dbReference type="InterPro" id="IPR001173">
    <property type="entry name" value="Glyco_trans_2-like"/>
</dbReference>
<proteinExistence type="predicted"/>
<reference evidence="2 3" key="1">
    <citation type="submission" date="2016-10" db="EMBL/GenBank/DDBJ databases">
        <title>Genome sequence of Streptomyces gilvigriseus MUSC 26.</title>
        <authorList>
            <person name="Lee L.-H."/>
            <person name="Ser H.-L."/>
        </authorList>
    </citation>
    <scope>NUCLEOTIDE SEQUENCE [LARGE SCALE GENOMIC DNA]</scope>
    <source>
        <strain evidence="2 3">MUSC 26</strain>
    </source>
</reference>
<dbReference type="Gene3D" id="3.90.550.10">
    <property type="entry name" value="Spore Coat Polysaccharide Biosynthesis Protein SpsA, Chain A"/>
    <property type="match status" value="1"/>
</dbReference>
<comment type="caution">
    <text evidence="2">The sequence shown here is derived from an EMBL/GenBank/DDBJ whole genome shotgun (WGS) entry which is preliminary data.</text>
</comment>
<evidence type="ECO:0000313" key="3">
    <source>
        <dbReference type="Proteomes" id="UP000243342"/>
    </source>
</evidence>
<organism evidence="2 3">
    <name type="scientific">Mangrovactinospora gilvigrisea</name>
    <dbReference type="NCBI Taxonomy" id="1428644"/>
    <lineage>
        <taxon>Bacteria</taxon>
        <taxon>Bacillati</taxon>
        <taxon>Actinomycetota</taxon>
        <taxon>Actinomycetes</taxon>
        <taxon>Kitasatosporales</taxon>
        <taxon>Streptomycetaceae</taxon>
        <taxon>Mangrovactinospora</taxon>
    </lineage>
</organism>
<protein>
    <submittedName>
        <fullName evidence="2">Glycosyl transferase family 2</fullName>
    </submittedName>
</protein>